<feature type="non-terminal residue" evidence="8">
    <location>
        <position position="1"/>
    </location>
</feature>
<dbReference type="GO" id="GO:0005634">
    <property type="term" value="C:nucleus"/>
    <property type="evidence" value="ECO:0007669"/>
    <property type="project" value="UniProtKB-SubCell"/>
</dbReference>
<dbReference type="InterPro" id="IPR001275">
    <property type="entry name" value="DM_DNA-bd"/>
</dbReference>
<keyword evidence="4 5" id="KW-0539">Nucleus</keyword>
<evidence type="ECO:0000313" key="8">
    <source>
        <dbReference type="EMBL" id="AGL61629.1"/>
    </source>
</evidence>
<evidence type="ECO:0000256" key="6">
    <source>
        <dbReference type="SAM" id="MobiDB-lite"/>
    </source>
</evidence>
<dbReference type="FunFam" id="4.10.1040.10:FF:000001">
    <property type="entry name" value="doublesex- and mab-3-related transcription factor 1"/>
    <property type="match status" value="1"/>
</dbReference>
<dbReference type="AlphaFoldDB" id="R4PLE1"/>
<dbReference type="PROSITE" id="PS50809">
    <property type="entry name" value="DM_2"/>
    <property type="match status" value="1"/>
</dbReference>
<dbReference type="SMART" id="SM00301">
    <property type="entry name" value="DM"/>
    <property type="match status" value="1"/>
</dbReference>
<sequence>MKLYNVSRTPKCARCRNHGVVSCLKGHKRFCHWRDCHCSNCLLVIERQRVMAAQVALRRQQTTSACKLPTNTKTEKSSYKRLIRQSISTVKSKKSHTIFRKQSEKKESNMKNNSSGSVESILERLPVDLGTQFTERLRKRKAFADENLDSISSLNNQLTSLIYSTKVENSNYLIYNLNKNDNFKEVYHNMVSEQLKFWMEQLKKNLGVFGSGKSEEISLYQNYFSRLYPEITNYNSKNQNKVINSEKSFFIERLLN</sequence>
<feature type="domain" description="DM" evidence="7">
    <location>
        <begin position="12"/>
        <end position="59"/>
    </location>
</feature>
<dbReference type="Gene3D" id="4.10.1040.10">
    <property type="entry name" value="DM DNA-binding domain"/>
    <property type="match status" value="1"/>
</dbReference>
<dbReference type="GO" id="GO:0007548">
    <property type="term" value="P:sex differentiation"/>
    <property type="evidence" value="ECO:0007669"/>
    <property type="project" value="TreeGrafter"/>
</dbReference>
<evidence type="ECO:0000256" key="5">
    <source>
        <dbReference type="PROSITE-ProRule" id="PRU00070"/>
    </source>
</evidence>
<organism evidence="8">
    <name type="scientific">Schmidtea mediterranea</name>
    <name type="common">Freshwater planarian flatworm</name>
    <dbReference type="NCBI Taxonomy" id="79327"/>
    <lineage>
        <taxon>Eukaryota</taxon>
        <taxon>Metazoa</taxon>
        <taxon>Spiralia</taxon>
        <taxon>Lophotrochozoa</taxon>
        <taxon>Platyhelminthes</taxon>
        <taxon>Rhabditophora</taxon>
        <taxon>Seriata</taxon>
        <taxon>Tricladida</taxon>
        <taxon>Continenticola</taxon>
        <taxon>Geoplanoidea</taxon>
        <taxon>Dugesiidae</taxon>
        <taxon>Schmidtea</taxon>
    </lineage>
</organism>
<feature type="DNA-binding region" description="DM" evidence="5">
    <location>
        <begin position="12"/>
        <end position="59"/>
    </location>
</feature>
<dbReference type="InterPro" id="IPR036407">
    <property type="entry name" value="DM_DNA-bd_sf"/>
</dbReference>
<dbReference type="PROSITE" id="PS40000">
    <property type="entry name" value="DM_1"/>
    <property type="match status" value="1"/>
</dbReference>
<dbReference type="EMBL" id="KC736561">
    <property type="protein sequence ID" value="AGL61629.1"/>
    <property type="molecule type" value="mRNA"/>
</dbReference>
<dbReference type="GO" id="GO:0000978">
    <property type="term" value="F:RNA polymerase II cis-regulatory region sequence-specific DNA binding"/>
    <property type="evidence" value="ECO:0007669"/>
    <property type="project" value="TreeGrafter"/>
</dbReference>
<reference evidence="8" key="1">
    <citation type="journal article" date="2013" name="Nat. Commun.">
        <title>A sex-specific transcription factor controls male identity in a simultaneous hermaphrodite.</title>
        <authorList>
            <person name="Chong T."/>
            <person name="Collins J.J.III."/>
            <person name="Brubacher J.L."/>
            <person name="Zarkower D."/>
            <person name="Newmark P.A."/>
        </authorList>
    </citation>
    <scope>NUCLEOTIDE SEQUENCE</scope>
</reference>
<accession>R4PLE1</accession>
<evidence type="ECO:0000256" key="1">
    <source>
        <dbReference type="ARBA" id="ARBA00022723"/>
    </source>
</evidence>
<evidence type="ECO:0000256" key="4">
    <source>
        <dbReference type="ARBA" id="ARBA00023242"/>
    </source>
</evidence>
<evidence type="ECO:0000259" key="7">
    <source>
        <dbReference type="PROSITE" id="PS50809"/>
    </source>
</evidence>
<evidence type="ECO:0000256" key="2">
    <source>
        <dbReference type="ARBA" id="ARBA00022833"/>
    </source>
</evidence>
<dbReference type="GO" id="GO:0000981">
    <property type="term" value="F:DNA-binding transcription factor activity, RNA polymerase II-specific"/>
    <property type="evidence" value="ECO:0007669"/>
    <property type="project" value="TreeGrafter"/>
</dbReference>
<name>R4PLE1_SCHMD</name>
<evidence type="ECO:0000256" key="3">
    <source>
        <dbReference type="ARBA" id="ARBA00023125"/>
    </source>
</evidence>
<feature type="region of interest" description="Disordered" evidence="6">
    <location>
        <begin position="95"/>
        <end position="115"/>
    </location>
</feature>
<keyword evidence="3 5" id="KW-0238">DNA-binding</keyword>
<dbReference type="InterPro" id="IPR026607">
    <property type="entry name" value="DMRT"/>
</dbReference>
<keyword evidence="2 5" id="KW-0862">Zinc</keyword>
<comment type="subcellular location">
    <subcellularLocation>
        <location evidence="5">Nucleus</location>
    </subcellularLocation>
</comment>
<dbReference type="PANTHER" id="PTHR12322">
    <property type="entry name" value="DOUBLESEX AND MAB-3 RELATED TRANSCRIPTION FACTOR DMRT"/>
    <property type="match status" value="1"/>
</dbReference>
<keyword evidence="1 5" id="KW-0479">Metal-binding</keyword>
<proteinExistence type="evidence at transcript level"/>
<dbReference type="GO" id="GO:0046872">
    <property type="term" value="F:metal ion binding"/>
    <property type="evidence" value="ECO:0007669"/>
    <property type="project" value="UniProtKB-KW"/>
</dbReference>
<dbReference type="SUPFAM" id="SSF82927">
    <property type="entry name" value="Cysteine-rich DNA binding domain, (DM domain)"/>
    <property type="match status" value="1"/>
</dbReference>
<dbReference type="PANTHER" id="PTHR12322:SF53">
    <property type="entry name" value="DOUBLESEX-MAB RELATED 11E"/>
    <property type="match status" value="1"/>
</dbReference>
<dbReference type="Pfam" id="PF00751">
    <property type="entry name" value="DM"/>
    <property type="match status" value="1"/>
</dbReference>
<protein>
    <submittedName>
        <fullName evidence="8">Dmd-3</fullName>
    </submittedName>
</protein>